<reference evidence="2 3" key="1">
    <citation type="submission" date="2019-07" db="EMBL/GenBank/DDBJ databases">
        <title>Genome sequencing of the stress-tolerant strain Azospirillum brasilense Az19.</title>
        <authorList>
            <person name="Maroniche G.A."/>
            <person name="Garcia J.E."/>
            <person name="Pagnussat L."/>
            <person name="Amenta M."/>
            <person name="Creus C.M."/>
        </authorList>
    </citation>
    <scope>NUCLEOTIDE SEQUENCE [LARGE SCALE GENOMIC DNA]</scope>
    <source>
        <strain evidence="2 3">Az19</strain>
    </source>
</reference>
<evidence type="ECO:0000313" key="3">
    <source>
        <dbReference type="Proteomes" id="UP000325333"/>
    </source>
</evidence>
<accession>A0A5B0KVD2</accession>
<gene>
    <name evidence="2" type="ORF">FH063_005169</name>
</gene>
<proteinExistence type="predicted"/>
<evidence type="ECO:0000313" key="2">
    <source>
        <dbReference type="EMBL" id="KAA1055398.1"/>
    </source>
</evidence>
<name>A0A5B0KVD2_9PROT</name>
<feature type="compositionally biased region" description="Polar residues" evidence="1">
    <location>
        <begin position="10"/>
        <end position="27"/>
    </location>
</feature>
<sequence length="56" mass="6364">MAHAGLLVWSPSSQWPCQSRESPQSLGFSGAGDWRPGLEHRPFRDRMDKFANFSPF</sequence>
<dbReference type="EMBL" id="VEWN01000006">
    <property type="protein sequence ID" value="KAA1055398.1"/>
    <property type="molecule type" value="Genomic_DNA"/>
</dbReference>
<comment type="caution">
    <text evidence="2">The sequence shown here is derived from an EMBL/GenBank/DDBJ whole genome shotgun (WGS) entry which is preliminary data.</text>
</comment>
<protein>
    <submittedName>
        <fullName evidence="2">Uncharacterized protein</fullName>
    </submittedName>
</protein>
<feature type="region of interest" description="Disordered" evidence="1">
    <location>
        <begin position="1"/>
        <end position="40"/>
    </location>
</feature>
<organism evidence="2 3">
    <name type="scientific">Azospirillum argentinense</name>
    <dbReference type="NCBI Taxonomy" id="2970906"/>
    <lineage>
        <taxon>Bacteria</taxon>
        <taxon>Pseudomonadati</taxon>
        <taxon>Pseudomonadota</taxon>
        <taxon>Alphaproteobacteria</taxon>
        <taxon>Rhodospirillales</taxon>
        <taxon>Azospirillaceae</taxon>
        <taxon>Azospirillum</taxon>
    </lineage>
</organism>
<evidence type="ECO:0000256" key="1">
    <source>
        <dbReference type="SAM" id="MobiDB-lite"/>
    </source>
</evidence>
<dbReference type="Proteomes" id="UP000325333">
    <property type="component" value="Unassembled WGS sequence"/>
</dbReference>
<dbReference type="AlphaFoldDB" id="A0A5B0KVD2"/>